<proteinExistence type="predicted"/>
<dbReference type="EMBL" id="CYZU01000008">
    <property type="protein sequence ID" value="CUO03829.1"/>
    <property type="molecule type" value="Genomic_DNA"/>
</dbReference>
<evidence type="ECO:0000313" key="1">
    <source>
        <dbReference type="EMBL" id="CUO03829.1"/>
    </source>
</evidence>
<reference evidence="1 2" key="1">
    <citation type="submission" date="2015-09" db="EMBL/GenBank/DDBJ databases">
        <authorList>
            <consortium name="Pathogen Informatics"/>
        </authorList>
    </citation>
    <scope>NUCLEOTIDE SEQUENCE [LARGE SCALE GENOMIC DNA]</scope>
    <source>
        <strain evidence="1 2">2789STDY5834876</strain>
    </source>
</reference>
<dbReference type="RefSeq" id="WP_055151737.1">
    <property type="nucleotide sequence ID" value="NZ_CYZU01000008.1"/>
</dbReference>
<name>A0A174BUJ7_9FIRM</name>
<evidence type="ECO:0000313" key="2">
    <source>
        <dbReference type="Proteomes" id="UP000095544"/>
    </source>
</evidence>
<sequence>MHEKTSFYQIVKENLQGKWCDGLAMLDLSDQDVTIYNIFSANGKEIRIDEYPILLHEKIFSKVVETDYKQAINQFKINNCDIISPKVSTDEVITFEGYKSIQYGRNVYSHERNGKIIVNDTHHFDNLDEIINSGLISEKEIAGKWLVF</sequence>
<dbReference type="Proteomes" id="UP000095544">
    <property type="component" value="Unassembled WGS sequence"/>
</dbReference>
<dbReference type="OrthoDB" id="9929913at2"/>
<dbReference type="STRING" id="39482.ERS852491_01106"/>
<protein>
    <submittedName>
        <fullName evidence="1">Uncharacterized protein</fullName>
    </submittedName>
</protein>
<dbReference type="AlphaFoldDB" id="A0A174BUJ7"/>
<gene>
    <name evidence="1" type="ORF">ERS852491_01106</name>
</gene>
<accession>A0A174BUJ7</accession>
<organism evidence="1 2">
    <name type="scientific">Faecalicatena contorta</name>
    <dbReference type="NCBI Taxonomy" id="39482"/>
    <lineage>
        <taxon>Bacteria</taxon>
        <taxon>Bacillati</taxon>
        <taxon>Bacillota</taxon>
        <taxon>Clostridia</taxon>
        <taxon>Lachnospirales</taxon>
        <taxon>Lachnospiraceae</taxon>
        <taxon>Faecalicatena</taxon>
    </lineage>
</organism>